<dbReference type="PANTHER" id="PTHR21681">
    <property type="entry name" value="EUKARYOTIC TRANSLATION INITIATION FACTOR 3 SUBUNIT J"/>
    <property type="match status" value="1"/>
</dbReference>
<evidence type="ECO:0000256" key="1">
    <source>
        <dbReference type="ARBA" id="ARBA00022490"/>
    </source>
</evidence>
<dbReference type="Proteomes" id="UP000887575">
    <property type="component" value="Unassembled WGS sequence"/>
</dbReference>
<evidence type="ECO:0000256" key="2">
    <source>
        <dbReference type="ARBA" id="ARBA00022540"/>
    </source>
</evidence>
<dbReference type="WBParaSite" id="MBELARI_LOCUS12935">
    <property type="protein sequence ID" value="MBELARI_LOCUS12935"/>
    <property type="gene ID" value="MBELARI_LOCUS12935"/>
</dbReference>
<evidence type="ECO:0000256" key="4">
    <source>
        <dbReference type="SAM" id="MobiDB-lite"/>
    </source>
</evidence>
<protein>
    <submittedName>
        <fullName evidence="6">Eukaryotic translation initiation factor 3 30 kDa subunit</fullName>
    </submittedName>
</protein>
<keyword evidence="2" id="KW-0396">Initiation factor</keyword>
<feature type="compositionally biased region" description="Acidic residues" evidence="4">
    <location>
        <begin position="1"/>
        <end position="12"/>
    </location>
</feature>
<keyword evidence="3" id="KW-0648">Protein biosynthesis</keyword>
<dbReference type="GO" id="GO:0003743">
    <property type="term" value="F:translation initiation factor activity"/>
    <property type="evidence" value="ECO:0007669"/>
    <property type="project" value="UniProtKB-KW"/>
</dbReference>
<feature type="region of interest" description="Disordered" evidence="4">
    <location>
        <begin position="1"/>
        <end position="51"/>
    </location>
</feature>
<keyword evidence="1" id="KW-0963">Cytoplasm</keyword>
<sequence>MGDNWDDEDFEPEAVAPPPAPVEQPIDTHTVPAPQPQTKTKPKYGDTKEDKTYVLEDLGRELTYAEREEMQRKVDRAFARELLGADAGEEEEDWKEAATKEEFEKWGDKIAKWATQRHKAAHYGDFLSKLLIGISGDLEATDIRKMSNLLKQIADDKKKETDKAKPVAVIGKKKAKAAVKSTGGKQKDDFDDFGAGGGSGWRNEEDEDFM</sequence>
<dbReference type="GO" id="GO:0005852">
    <property type="term" value="C:eukaryotic translation initiation factor 3 complex"/>
    <property type="evidence" value="ECO:0007669"/>
    <property type="project" value="InterPro"/>
</dbReference>
<dbReference type="Gene3D" id="1.10.246.60">
    <property type="entry name" value="Eukaryotic translation initiation factor 3 like domains"/>
    <property type="match status" value="1"/>
</dbReference>
<name>A0AAF3J2Y6_9BILA</name>
<organism evidence="5 6">
    <name type="scientific">Mesorhabditis belari</name>
    <dbReference type="NCBI Taxonomy" id="2138241"/>
    <lineage>
        <taxon>Eukaryota</taxon>
        <taxon>Metazoa</taxon>
        <taxon>Ecdysozoa</taxon>
        <taxon>Nematoda</taxon>
        <taxon>Chromadorea</taxon>
        <taxon>Rhabditida</taxon>
        <taxon>Rhabditina</taxon>
        <taxon>Rhabditomorpha</taxon>
        <taxon>Rhabditoidea</taxon>
        <taxon>Rhabditidae</taxon>
        <taxon>Mesorhabditinae</taxon>
        <taxon>Mesorhabditis</taxon>
    </lineage>
</organism>
<evidence type="ECO:0000256" key="3">
    <source>
        <dbReference type="ARBA" id="ARBA00022917"/>
    </source>
</evidence>
<evidence type="ECO:0000313" key="6">
    <source>
        <dbReference type="WBParaSite" id="MBELARI_LOCUS12935"/>
    </source>
</evidence>
<evidence type="ECO:0000313" key="5">
    <source>
        <dbReference type="Proteomes" id="UP000887575"/>
    </source>
</evidence>
<dbReference type="Pfam" id="PF08597">
    <property type="entry name" value="eIF3_subunit"/>
    <property type="match status" value="1"/>
</dbReference>
<feature type="region of interest" description="Disordered" evidence="4">
    <location>
        <begin position="178"/>
        <end position="210"/>
    </location>
</feature>
<dbReference type="PANTHER" id="PTHR21681:SF0">
    <property type="entry name" value="EUKARYOTIC TRANSLATION INITIATION FACTOR 3 SUBUNIT J"/>
    <property type="match status" value="1"/>
</dbReference>
<accession>A0AAF3J2Y6</accession>
<dbReference type="AlphaFoldDB" id="A0AAF3J2Y6"/>
<reference evidence="6" key="1">
    <citation type="submission" date="2024-02" db="UniProtKB">
        <authorList>
            <consortium name="WormBaseParasite"/>
        </authorList>
    </citation>
    <scope>IDENTIFICATION</scope>
</reference>
<keyword evidence="5" id="KW-1185">Reference proteome</keyword>
<dbReference type="InterPro" id="IPR023194">
    <property type="entry name" value="eIF3-like_dom_sf"/>
</dbReference>
<dbReference type="InterPro" id="IPR013906">
    <property type="entry name" value="eIF3j"/>
</dbReference>
<proteinExistence type="predicted"/>